<evidence type="ECO:0000256" key="4">
    <source>
        <dbReference type="ARBA" id="ARBA00012049"/>
    </source>
</evidence>
<evidence type="ECO:0000256" key="9">
    <source>
        <dbReference type="ARBA" id="ARBA00037910"/>
    </source>
</evidence>
<evidence type="ECO:0000256" key="3">
    <source>
        <dbReference type="ARBA" id="ARBA00007742"/>
    </source>
</evidence>
<evidence type="ECO:0000313" key="15">
    <source>
        <dbReference type="Proteomes" id="UP000813463"/>
    </source>
</evidence>
<comment type="function">
    <text evidence="13">Involved in a reduction step in the biosynthesis of the plant steroid, brassinolide.</text>
</comment>
<sequence length="261" mass="30040">MSLSSSSFSDESLYQISLIILNSVALPTFFITQFVKAPYGRHVRSGWGPTLPSYISWFLMESPTIFFSLLTFPFGRHVSSLRSLSLLAVFLLHYSHRTFIYPLRLFRRETTIGFPIIISLIGFFFNLLNSYVQIRWISHYGDYVSDKWFWGRFCVGLVVFVSGMAINVKSDLVLLGLKAQGSGYKIPKGGLFEVVSCPNYLGEIVEWLGWAFMTWSWAGLGFLLYTCSNLVPRGCAHHKWYLEKFVEDYPKHRKAVIPFLY</sequence>
<dbReference type="PANTHER" id="PTHR10556:SF43">
    <property type="entry name" value="STEROID 5-ALPHA-REDUCTASE DET2"/>
    <property type="match status" value="1"/>
</dbReference>
<evidence type="ECO:0000256" key="2">
    <source>
        <dbReference type="ARBA" id="ARBA00004972"/>
    </source>
</evidence>
<accession>A0A9R0JWR6</accession>
<dbReference type="FunFam" id="1.20.120.1630:FF:000002">
    <property type="entry name" value="Steroid 5 alpha-reductase 1"/>
    <property type="match status" value="1"/>
</dbReference>
<evidence type="ECO:0000256" key="5">
    <source>
        <dbReference type="ARBA" id="ARBA00022692"/>
    </source>
</evidence>
<evidence type="ECO:0000256" key="13">
    <source>
        <dbReference type="PIRNR" id="PIRNR015596"/>
    </source>
</evidence>
<feature type="transmembrane region" description="Helical" evidence="13">
    <location>
        <begin position="84"/>
        <end position="104"/>
    </location>
</feature>
<keyword evidence="6 13" id="KW-1133">Transmembrane helix</keyword>
<dbReference type="PIRSF" id="PIRSF015596">
    <property type="entry name" value="5_alpha-SR2"/>
    <property type="match status" value="1"/>
</dbReference>
<dbReference type="GO" id="GO:0047751">
    <property type="term" value="F:3-oxo-5-alpha-steroid 4-dehydrogenase (NADP+) activity"/>
    <property type="evidence" value="ECO:0007669"/>
    <property type="project" value="UniProtKB-EC"/>
</dbReference>
<dbReference type="GeneID" id="110789553"/>
<evidence type="ECO:0000256" key="7">
    <source>
        <dbReference type="ARBA" id="ARBA00023002"/>
    </source>
</evidence>
<dbReference type="PANTHER" id="PTHR10556">
    <property type="entry name" value="3-OXO-5-ALPHA-STEROID 4-DEHYDROGENASE"/>
    <property type="match status" value="1"/>
</dbReference>
<dbReference type="PROSITE" id="PS50244">
    <property type="entry name" value="S5A_REDUCTASE"/>
    <property type="match status" value="1"/>
</dbReference>
<dbReference type="InterPro" id="IPR001104">
    <property type="entry name" value="3-oxo-5_a-steroid_4-DH_C"/>
</dbReference>
<feature type="transmembrane region" description="Helical" evidence="13">
    <location>
        <begin position="149"/>
        <end position="168"/>
    </location>
</feature>
<feature type="transmembrane region" description="Helical" evidence="13">
    <location>
        <begin position="207"/>
        <end position="225"/>
    </location>
</feature>
<dbReference type="Gene3D" id="1.20.120.1630">
    <property type="match status" value="1"/>
</dbReference>
<evidence type="ECO:0000256" key="8">
    <source>
        <dbReference type="ARBA" id="ARBA00023136"/>
    </source>
</evidence>
<feature type="transmembrane region" description="Helical" evidence="13">
    <location>
        <begin position="110"/>
        <end position="128"/>
    </location>
</feature>
<dbReference type="AlphaFoldDB" id="A0A9R0JWR6"/>
<dbReference type="GO" id="GO:0016020">
    <property type="term" value="C:membrane"/>
    <property type="evidence" value="ECO:0007669"/>
    <property type="project" value="UniProtKB-SubCell"/>
</dbReference>
<keyword evidence="13" id="KW-1069">Brassinosteroid biosynthesis</keyword>
<keyword evidence="7" id="KW-0560">Oxidoreductase</keyword>
<keyword evidence="13" id="KW-0752">Steroid biosynthesis</keyword>
<reference evidence="15" key="1">
    <citation type="journal article" date="2021" name="Nat. Commun.">
        <title>Genomic analyses provide insights into spinach domestication and the genetic basis of agronomic traits.</title>
        <authorList>
            <person name="Cai X."/>
            <person name="Sun X."/>
            <person name="Xu C."/>
            <person name="Sun H."/>
            <person name="Wang X."/>
            <person name="Ge C."/>
            <person name="Zhang Z."/>
            <person name="Wang Q."/>
            <person name="Fei Z."/>
            <person name="Jiao C."/>
            <person name="Wang Q."/>
        </authorList>
    </citation>
    <scope>NUCLEOTIDE SEQUENCE [LARGE SCALE GENOMIC DNA]</scope>
    <source>
        <strain evidence="15">cv. Varoflay</strain>
    </source>
</reference>
<dbReference type="Pfam" id="PF02544">
    <property type="entry name" value="Steroid_dh"/>
    <property type="match status" value="1"/>
</dbReference>
<comment type="similarity">
    <text evidence="3 13">Belongs to the steroid 5-alpha reductase family.</text>
</comment>
<dbReference type="EC" id="1.3.1.22" evidence="4 13"/>
<organism evidence="15 16">
    <name type="scientific">Spinacia oleracea</name>
    <name type="common">Spinach</name>
    <dbReference type="NCBI Taxonomy" id="3562"/>
    <lineage>
        <taxon>Eukaryota</taxon>
        <taxon>Viridiplantae</taxon>
        <taxon>Streptophyta</taxon>
        <taxon>Embryophyta</taxon>
        <taxon>Tracheophyta</taxon>
        <taxon>Spermatophyta</taxon>
        <taxon>Magnoliopsida</taxon>
        <taxon>eudicotyledons</taxon>
        <taxon>Gunneridae</taxon>
        <taxon>Pentapetalae</taxon>
        <taxon>Caryophyllales</taxon>
        <taxon>Chenopodiaceae</taxon>
        <taxon>Chenopodioideae</taxon>
        <taxon>Anserineae</taxon>
        <taxon>Spinacia</taxon>
    </lineage>
</organism>
<feature type="transmembrane region" description="Helical" evidence="13">
    <location>
        <begin position="54"/>
        <end position="72"/>
    </location>
</feature>
<dbReference type="InterPro" id="IPR039357">
    <property type="entry name" value="SRD5A/TECR"/>
</dbReference>
<feature type="domain" description="3-oxo-5-alpha-steroid 4-dehydrogenase C-terminal" evidence="14">
    <location>
        <begin position="114"/>
        <end position="261"/>
    </location>
</feature>
<evidence type="ECO:0000256" key="6">
    <source>
        <dbReference type="ARBA" id="ARBA00022989"/>
    </source>
</evidence>
<evidence type="ECO:0000313" key="16">
    <source>
        <dbReference type="RefSeq" id="XP_021849941.1"/>
    </source>
</evidence>
<evidence type="ECO:0000256" key="11">
    <source>
        <dbReference type="ARBA" id="ARBA00060577"/>
    </source>
</evidence>
<keyword evidence="15" id="KW-1185">Reference proteome</keyword>
<comment type="catalytic activity">
    <reaction evidence="10 13">
        <text>a 3-oxo-5alpha-steroid + NADP(+) = a 3-oxo-Delta(4)-steroid + NADPH + H(+)</text>
        <dbReference type="Rhea" id="RHEA:54384"/>
        <dbReference type="ChEBI" id="CHEBI:13601"/>
        <dbReference type="ChEBI" id="CHEBI:15378"/>
        <dbReference type="ChEBI" id="CHEBI:47909"/>
        <dbReference type="ChEBI" id="CHEBI:57783"/>
        <dbReference type="ChEBI" id="CHEBI:58349"/>
        <dbReference type="EC" id="1.3.1.22"/>
    </reaction>
</comment>
<keyword evidence="8 13" id="KW-0472">Membrane</keyword>
<evidence type="ECO:0000256" key="12">
    <source>
        <dbReference type="ARBA" id="ARBA00068774"/>
    </source>
</evidence>
<comment type="subcellular location">
    <subcellularLocation>
        <location evidence="1">Membrane</location>
        <topology evidence="1">Multi-pass membrane protein</topology>
    </subcellularLocation>
</comment>
<dbReference type="Proteomes" id="UP000813463">
    <property type="component" value="Chromosome 4"/>
</dbReference>
<dbReference type="GO" id="GO:0016491">
    <property type="term" value="F:oxidoreductase activity"/>
    <property type="evidence" value="ECO:0000318"/>
    <property type="project" value="GO_Central"/>
</dbReference>
<feature type="transmembrane region" description="Helical" evidence="13">
    <location>
        <begin position="12"/>
        <end position="34"/>
    </location>
</feature>
<protein>
    <recommendedName>
        <fullName evidence="12 13">Steroid 5-alpha-reductase DET2</fullName>
        <ecNumber evidence="4 13">1.3.1.22</ecNumber>
    </recommendedName>
</protein>
<evidence type="ECO:0000259" key="14">
    <source>
        <dbReference type="Pfam" id="PF02544"/>
    </source>
</evidence>
<keyword evidence="13" id="KW-0444">Lipid biosynthesis</keyword>
<dbReference type="KEGG" id="soe:110789553"/>
<gene>
    <name evidence="16" type="primary">LOC110789553</name>
</gene>
<name>A0A9R0JWR6_SPIOL</name>
<comment type="pathway">
    <text evidence="9 13">Plant hormone biosynthesis; brassinosteroid biosynthesis.</text>
</comment>
<evidence type="ECO:0000256" key="1">
    <source>
        <dbReference type="ARBA" id="ARBA00004141"/>
    </source>
</evidence>
<comment type="pathway">
    <text evidence="11">Steroid biosynthesis.</text>
</comment>
<dbReference type="InterPro" id="IPR016636">
    <property type="entry name" value="3-oxo-5-alpha-steroid_4-DH"/>
</dbReference>
<keyword evidence="13" id="KW-0443">Lipid metabolism</keyword>
<keyword evidence="5 13" id="KW-0812">Transmembrane</keyword>
<reference evidence="16" key="2">
    <citation type="submission" date="2025-08" db="UniProtKB">
        <authorList>
            <consortium name="RefSeq"/>
        </authorList>
    </citation>
    <scope>IDENTIFICATION</scope>
    <source>
        <tissue evidence="16">Leaf</tissue>
    </source>
</reference>
<dbReference type="RefSeq" id="XP_021849941.1">
    <property type="nucleotide sequence ID" value="XM_021994249.2"/>
</dbReference>
<evidence type="ECO:0000256" key="10">
    <source>
        <dbReference type="ARBA" id="ARBA00048164"/>
    </source>
</evidence>
<dbReference type="GO" id="GO:0016132">
    <property type="term" value="P:brassinosteroid biosynthetic process"/>
    <property type="evidence" value="ECO:0000318"/>
    <property type="project" value="GO_Central"/>
</dbReference>
<dbReference type="OrthoDB" id="5788137at2759"/>
<comment type="pathway">
    <text evidence="2">Hormone biosynthesis.</text>
</comment>
<proteinExistence type="inferred from homology"/>